<dbReference type="InterPro" id="IPR011712">
    <property type="entry name" value="Sig_transdc_His_kin_sub3_dim/P"/>
</dbReference>
<dbReference type="PANTHER" id="PTHR24421:SF10">
    <property type="entry name" value="NITRATE_NITRITE SENSOR PROTEIN NARQ"/>
    <property type="match status" value="1"/>
</dbReference>
<keyword evidence="8" id="KW-0902">Two-component regulatory system</keyword>
<dbReference type="InterPro" id="IPR036890">
    <property type="entry name" value="HATPase_C_sf"/>
</dbReference>
<dbReference type="InterPro" id="IPR050482">
    <property type="entry name" value="Sensor_HK_TwoCompSys"/>
</dbReference>
<dbReference type="GO" id="GO:0005524">
    <property type="term" value="F:ATP binding"/>
    <property type="evidence" value="ECO:0007669"/>
    <property type="project" value="UniProtKB-KW"/>
</dbReference>
<dbReference type="EMBL" id="JACWUS010000001">
    <property type="protein sequence ID" value="MBD2828124.1"/>
    <property type="molecule type" value="Genomic_DNA"/>
</dbReference>
<evidence type="ECO:0000256" key="1">
    <source>
        <dbReference type="ARBA" id="ARBA00000085"/>
    </source>
</evidence>
<evidence type="ECO:0000256" key="9">
    <source>
        <dbReference type="SAM" id="MobiDB-lite"/>
    </source>
</evidence>
<feature type="transmembrane region" description="Helical" evidence="10">
    <location>
        <begin position="24"/>
        <end position="45"/>
    </location>
</feature>
<evidence type="ECO:0000259" key="11">
    <source>
        <dbReference type="Pfam" id="PF07730"/>
    </source>
</evidence>
<dbReference type="Pfam" id="PF13796">
    <property type="entry name" value="Sensor"/>
    <property type="match status" value="1"/>
</dbReference>
<feature type="domain" description="Putative sensor" evidence="12">
    <location>
        <begin position="27"/>
        <end position="209"/>
    </location>
</feature>
<evidence type="ECO:0000256" key="6">
    <source>
        <dbReference type="ARBA" id="ARBA00022777"/>
    </source>
</evidence>
<dbReference type="CDD" id="cd16917">
    <property type="entry name" value="HATPase_UhpB-NarQ-NarX-like"/>
    <property type="match status" value="1"/>
</dbReference>
<protein>
    <recommendedName>
        <fullName evidence="2">histidine kinase</fullName>
        <ecNumber evidence="2">2.7.13.3</ecNumber>
    </recommendedName>
</protein>
<feature type="transmembrane region" description="Helical" evidence="10">
    <location>
        <begin position="51"/>
        <end position="73"/>
    </location>
</feature>
<dbReference type="InterPro" id="IPR025828">
    <property type="entry name" value="Put_sensor_dom"/>
</dbReference>
<dbReference type="SUPFAM" id="SSF55874">
    <property type="entry name" value="ATPase domain of HSP90 chaperone/DNA topoisomerase II/histidine kinase"/>
    <property type="match status" value="1"/>
</dbReference>
<evidence type="ECO:0000256" key="8">
    <source>
        <dbReference type="ARBA" id="ARBA00023012"/>
    </source>
</evidence>
<keyword evidence="6" id="KW-0418">Kinase</keyword>
<organism evidence="13">
    <name type="scientific">Streptomyces globisporus</name>
    <dbReference type="NCBI Taxonomy" id="1908"/>
    <lineage>
        <taxon>Bacteria</taxon>
        <taxon>Bacillati</taxon>
        <taxon>Actinomycetota</taxon>
        <taxon>Actinomycetes</taxon>
        <taxon>Kitasatosporales</taxon>
        <taxon>Streptomycetaceae</taxon>
        <taxon>Streptomyces</taxon>
    </lineage>
</organism>
<evidence type="ECO:0000256" key="10">
    <source>
        <dbReference type="SAM" id="Phobius"/>
    </source>
</evidence>
<proteinExistence type="predicted"/>
<comment type="catalytic activity">
    <reaction evidence="1">
        <text>ATP + protein L-histidine = ADP + protein N-phospho-L-histidine.</text>
        <dbReference type="EC" id="2.7.13.3"/>
    </reaction>
</comment>
<dbReference type="GO" id="GO:0046983">
    <property type="term" value="F:protein dimerization activity"/>
    <property type="evidence" value="ECO:0007669"/>
    <property type="project" value="InterPro"/>
</dbReference>
<sequence length="469" mass="50683">MHTPGLWQALHERRYLRSGWPWRCALYFLTSAPLGAALLVCLLVLALAGSLLTVVLVGMPLLLMLVLAGLPVARLERRRLRLIDPAVPMADAHRDPPRTGPAAWLRTRLQERSTWRELGYALLFACLLWPLEAVIIGTVIGVSGGLVSTPLVMATAGGGEEVRVIKLWLVHSYPAAFAVALAGLLLLPLLAYPLGLLAAGRARLTRLLLDAPPEQDDVRVRELSRSRMRLVTAFEAERRRIERDLHDGAQQRLVALSMHLGLARLDAREEPLAGLLAQAHGEAQAALVELRELIRGIHPRVLTDRGLAAAVEDIADRSPVPVDLELDLPHRFLEAVESAVYFAVCEALANVAKHSRATRAAVEARVDGGRLDVRVRDNGVGGADKAEGTGLEGVADRLSVLGGRLLVSSPSGGPTVLRVLVPCPRLRTTGSTPDRSARVCPADQDRGPVEIRRTRPSPTGEPDGAHRVG</sequence>
<accession>A0A927GMP5</accession>
<comment type="caution">
    <text evidence="13">The sequence shown here is derived from an EMBL/GenBank/DDBJ whole genome shotgun (WGS) entry which is preliminary data.</text>
</comment>
<feature type="domain" description="Signal transduction histidine kinase subgroup 3 dimerisation and phosphoacceptor" evidence="11">
    <location>
        <begin position="237"/>
        <end position="302"/>
    </location>
</feature>
<dbReference type="AlphaFoldDB" id="A0A927GMP5"/>
<keyword evidence="7" id="KW-0067">ATP-binding</keyword>
<keyword evidence="10" id="KW-0812">Transmembrane</keyword>
<evidence type="ECO:0000313" key="13">
    <source>
        <dbReference type="EMBL" id="MBD2828124.1"/>
    </source>
</evidence>
<evidence type="ECO:0000256" key="3">
    <source>
        <dbReference type="ARBA" id="ARBA00022553"/>
    </source>
</evidence>
<evidence type="ECO:0000256" key="5">
    <source>
        <dbReference type="ARBA" id="ARBA00022741"/>
    </source>
</evidence>
<dbReference type="GO" id="GO:0016020">
    <property type="term" value="C:membrane"/>
    <property type="evidence" value="ECO:0007669"/>
    <property type="project" value="InterPro"/>
</dbReference>
<keyword evidence="3" id="KW-0597">Phosphoprotein</keyword>
<keyword evidence="4" id="KW-0808">Transferase</keyword>
<evidence type="ECO:0000256" key="4">
    <source>
        <dbReference type="ARBA" id="ARBA00022679"/>
    </source>
</evidence>
<feature type="transmembrane region" description="Helical" evidence="10">
    <location>
        <begin position="175"/>
        <end position="199"/>
    </location>
</feature>
<dbReference type="Pfam" id="PF07730">
    <property type="entry name" value="HisKA_3"/>
    <property type="match status" value="1"/>
</dbReference>
<keyword evidence="10" id="KW-0472">Membrane</keyword>
<dbReference type="PANTHER" id="PTHR24421">
    <property type="entry name" value="NITRATE/NITRITE SENSOR PROTEIN NARX-RELATED"/>
    <property type="match status" value="1"/>
</dbReference>
<dbReference type="Gene3D" id="3.30.565.10">
    <property type="entry name" value="Histidine kinase-like ATPase, C-terminal domain"/>
    <property type="match status" value="1"/>
</dbReference>
<dbReference type="Gene3D" id="1.20.5.1930">
    <property type="match status" value="1"/>
</dbReference>
<feature type="transmembrane region" description="Helical" evidence="10">
    <location>
        <begin position="118"/>
        <end position="142"/>
    </location>
</feature>
<evidence type="ECO:0000256" key="7">
    <source>
        <dbReference type="ARBA" id="ARBA00022840"/>
    </source>
</evidence>
<feature type="compositionally biased region" description="Basic and acidic residues" evidence="9">
    <location>
        <begin position="443"/>
        <end position="453"/>
    </location>
</feature>
<gene>
    <name evidence="13" type="ORF">ID875_06800</name>
</gene>
<feature type="region of interest" description="Disordered" evidence="9">
    <location>
        <begin position="425"/>
        <end position="469"/>
    </location>
</feature>
<dbReference type="EC" id="2.7.13.3" evidence="2"/>
<name>A0A927GMP5_STRGL</name>
<reference evidence="13" key="1">
    <citation type="journal article" date="2020" name="PLoS ONE">
        <title>Isolation and characterization of Streptomyces bacteriophages and Streptomyces strains encoding biosynthetic arsenals: Streptomyces strains and phages for antibiotic discovery.</title>
        <authorList>
            <person name="Montano E.T."/>
            <person name="Nideffer J.F."/>
            <person name="Brumage L."/>
            <person name="Erb M."/>
            <person name="Derman A.I."/>
            <person name="Davis J.P."/>
            <person name="Estrada E."/>
            <person name="Fu S."/>
            <person name="Le D."/>
            <person name="Vuppala A."/>
            <person name="Tran C."/>
            <person name="Luterstein E."/>
            <person name="Lakkaraju S."/>
            <person name="Panchagnula S."/>
            <person name="Ren C."/>
            <person name="Doan J."/>
            <person name="Tran S."/>
            <person name="Soriano J."/>
            <person name="Fujita Y."/>
            <person name="Gutala P."/>
            <person name="Fujii Q."/>
            <person name="Lee M."/>
            <person name="Bui A."/>
            <person name="Villarreal C."/>
            <person name="Shing S.R."/>
            <person name="Kim S."/>
            <person name="Freeman D."/>
            <person name="Racha V."/>
            <person name="Ho A."/>
            <person name="Kumar P."/>
            <person name="Falah K."/>
            <person name="Dawson T."/>
            <person name="Enustun E."/>
            <person name="Prichard A."/>
            <person name="Gomez A."/>
            <person name="Khanna K."/>
            <person name="Trigg S."/>
            <person name="Fernandez L."/>
            <person name="Pogliano K."/>
            <person name="Pogliano J."/>
        </authorList>
    </citation>
    <scope>NUCLEOTIDE SEQUENCE</scope>
    <source>
        <strain evidence="13">QF2</strain>
    </source>
</reference>
<evidence type="ECO:0000259" key="12">
    <source>
        <dbReference type="Pfam" id="PF13796"/>
    </source>
</evidence>
<keyword evidence="5" id="KW-0547">Nucleotide-binding</keyword>
<keyword evidence="10" id="KW-1133">Transmembrane helix</keyword>
<evidence type="ECO:0000256" key="2">
    <source>
        <dbReference type="ARBA" id="ARBA00012438"/>
    </source>
</evidence>
<dbReference type="GO" id="GO:0000155">
    <property type="term" value="F:phosphorelay sensor kinase activity"/>
    <property type="evidence" value="ECO:0007669"/>
    <property type="project" value="InterPro"/>
</dbReference>